<dbReference type="AlphaFoldDB" id="A0A4V2E338"/>
<sequence length="160" mass="18213">MTSTKTDFRINGIDKHSFSELLSLNEQELENHNAKWITADANPGYPCRVSLIEANIGERVLALPYLHHNADSPYRASGPIFVRENAIKAKLNINEIPEILRERLLSIRAYNKQQIMIHAEILQGAELEPGIRKQLLNHEVEYIHIHNANPGCFNCSVHRA</sequence>
<dbReference type="Pfam" id="PF06718">
    <property type="entry name" value="DUF1203"/>
    <property type="match status" value="1"/>
</dbReference>
<dbReference type="InterPro" id="IPR009593">
    <property type="entry name" value="DUF1203"/>
</dbReference>
<evidence type="ECO:0000313" key="2">
    <source>
        <dbReference type="Proteomes" id="UP000292345"/>
    </source>
</evidence>
<name>A0A4V2E338_9GAMM</name>
<dbReference type="PIRSF" id="PIRSF034110">
    <property type="entry name" value="DUF1203"/>
    <property type="match status" value="1"/>
</dbReference>
<accession>A0A4V2E338</accession>
<evidence type="ECO:0000313" key="1">
    <source>
        <dbReference type="EMBL" id="RZM81024.1"/>
    </source>
</evidence>
<reference evidence="1 2" key="1">
    <citation type="submission" date="2018-01" db="EMBL/GenBank/DDBJ databases">
        <title>Co-occurrence of chitin degradation, pigmentation and bioactivity in marine Pseudoalteromonas.</title>
        <authorList>
            <person name="Paulsen S."/>
            <person name="Gram L."/>
            <person name="Machado H."/>
        </authorList>
    </citation>
    <scope>NUCLEOTIDE SEQUENCE [LARGE SCALE GENOMIC DNA]</scope>
    <source>
        <strain evidence="1 2">S1946</strain>
    </source>
</reference>
<dbReference type="Proteomes" id="UP000292345">
    <property type="component" value="Unassembled WGS sequence"/>
</dbReference>
<protein>
    <submittedName>
        <fullName evidence="1">DUF1203 domain-containing protein</fullName>
    </submittedName>
</protein>
<comment type="caution">
    <text evidence="1">The sequence shown here is derived from an EMBL/GenBank/DDBJ whole genome shotgun (WGS) entry which is preliminary data.</text>
</comment>
<organism evidence="1 2">
    <name type="scientific">Pseudoalteromonas rubra</name>
    <dbReference type="NCBI Taxonomy" id="43658"/>
    <lineage>
        <taxon>Bacteria</taxon>
        <taxon>Pseudomonadati</taxon>
        <taxon>Pseudomonadota</taxon>
        <taxon>Gammaproteobacteria</taxon>
        <taxon>Alteromonadales</taxon>
        <taxon>Pseudoalteromonadaceae</taxon>
        <taxon>Pseudoalteromonas</taxon>
    </lineage>
</organism>
<proteinExistence type="predicted"/>
<dbReference type="EMBL" id="PPUZ01000027">
    <property type="protein sequence ID" value="RZM81024.1"/>
    <property type="molecule type" value="Genomic_DNA"/>
</dbReference>
<gene>
    <name evidence="1" type="ORF">C3B51_10210</name>
</gene>